<name>K7ZCP0_9PROT</name>
<dbReference type="EMBL" id="CP003539">
    <property type="protein sequence ID" value="AFX98766.1"/>
    <property type="molecule type" value="Genomic_DNA"/>
</dbReference>
<organism evidence="1 2">
    <name type="scientific">Candidatus Endolissoclinum faulkneri L2</name>
    <dbReference type="NCBI Taxonomy" id="1193729"/>
    <lineage>
        <taxon>Bacteria</taxon>
        <taxon>Pseudomonadati</taxon>
        <taxon>Pseudomonadota</taxon>
        <taxon>Alphaproteobacteria</taxon>
        <taxon>Rhodospirillales</taxon>
        <taxon>Rhodospirillaceae</taxon>
        <taxon>Candidatus Endolissoclinum</taxon>
    </lineage>
</organism>
<gene>
    <name evidence="1" type="ORF">A1OE_575</name>
</gene>
<keyword evidence="2" id="KW-1185">Reference proteome</keyword>
<evidence type="ECO:0000313" key="1">
    <source>
        <dbReference type="EMBL" id="AFX98766.1"/>
    </source>
</evidence>
<dbReference type="HOGENOM" id="CLU_3248749_0_0_5"/>
<sequence length="42" mass="5089">MLYYLLYYAKLFYLFKISQINCLKHSKIYANLFLTKGTSFNI</sequence>
<dbReference type="Proteomes" id="UP000010077">
    <property type="component" value="Chromosome"/>
</dbReference>
<dbReference type="AlphaFoldDB" id="K7ZCP0"/>
<proteinExistence type="predicted"/>
<accession>K7ZCP0</accession>
<evidence type="ECO:0000313" key="2">
    <source>
        <dbReference type="Proteomes" id="UP000010077"/>
    </source>
</evidence>
<dbReference type="KEGG" id="thal:A1OE_575"/>
<protein>
    <submittedName>
        <fullName evidence="1">Uncharacterized protein</fullName>
    </submittedName>
</protein>
<reference evidence="1 2" key="1">
    <citation type="journal article" date="2012" name="Proc. Natl. Acad. Sci. U.S.A.">
        <title>Genome streamlining and chemical defense in a coral reef symbiosis.</title>
        <authorList>
            <person name="Kwan J.C."/>
            <person name="Donia M.S."/>
            <person name="Han A.W."/>
            <person name="Hirose E."/>
            <person name="Haygood M.G."/>
            <person name="Schmidt E.W."/>
        </authorList>
    </citation>
    <scope>NUCLEOTIDE SEQUENCE [LARGE SCALE GENOMIC DNA]</scope>
    <source>
        <strain evidence="1 2">L2</strain>
    </source>
</reference>